<feature type="region of interest" description="Disordered" evidence="7">
    <location>
        <begin position="945"/>
        <end position="975"/>
    </location>
</feature>
<dbReference type="STRING" id="4955.A0A1G4M9Z7"/>
<comment type="subcellular location">
    <subcellularLocation>
        <location evidence="1">Membrane</location>
        <topology evidence="1">Multi-pass membrane protein</topology>
    </subcellularLocation>
</comment>
<feature type="transmembrane region" description="Helical" evidence="8">
    <location>
        <begin position="483"/>
        <end position="501"/>
    </location>
</feature>
<dbReference type="PANTHER" id="PTHR11827:SF72">
    <property type="entry name" value="GH08340P"/>
    <property type="match status" value="1"/>
</dbReference>
<feature type="transmembrane region" description="Helical" evidence="8">
    <location>
        <begin position="458"/>
        <end position="477"/>
    </location>
</feature>
<comment type="similarity">
    <text evidence="2">Belongs to the SLC12A transporter family.</text>
</comment>
<dbReference type="GO" id="GO:0005774">
    <property type="term" value="C:vacuolar membrane"/>
    <property type="evidence" value="ECO:0007669"/>
    <property type="project" value="TreeGrafter"/>
</dbReference>
<evidence type="ECO:0000256" key="8">
    <source>
        <dbReference type="SAM" id="Phobius"/>
    </source>
</evidence>
<dbReference type="Pfam" id="PF00324">
    <property type="entry name" value="AA_permease"/>
    <property type="match status" value="1"/>
</dbReference>
<evidence type="ECO:0000313" key="11">
    <source>
        <dbReference type="EMBL" id="SCW00535.1"/>
    </source>
</evidence>
<evidence type="ECO:0000256" key="4">
    <source>
        <dbReference type="ARBA" id="ARBA00022692"/>
    </source>
</evidence>
<evidence type="ECO:0000313" key="12">
    <source>
        <dbReference type="Proteomes" id="UP000190831"/>
    </source>
</evidence>
<keyword evidence="4 8" id="KW-0812">Transmembrane</keyword>
<feature type="domain" description="Amino acid permease/ SLC12A" evidence="9">
    <location>
        <begin position="65"/>
        <end position="537"/>
    </location>
</feature>
<evidence type="ECO:0000259" key="10">
    <source>
        <dbReference type="Pfam" id="PF03522"/>
    </source>
</evidence>
<dbReference type="FunFam" id="1.20.1740.10:FF:000013">
    <property type="entry name" value="Solute carrier family 12 member"/>
    <property type="match status" value="1"/>
</dbReference>
<dbReference type="Gene3D" id="1.20.1740.10">
    <property type="entry name" value="Amino acid/polyamine transporter I"/>
    <property type="match status" value="1"/>
</dbReference>
<feature type="transmembrane region" description="Helical" evidence="8">
    <location>
        <begin position="187"/>
        <end position="208"/>
    </location>
</feature>
<sequence length="1126" mass="125703">MSKFFDIPGSHKPSIESANESTSLHTRKQSLTYFNYGSTIEQRKVSSKFDPENPNKDKLGTFDGVFVPTTLNVLSILMFLRFGFIIGQMGVLGTLLLLLLSYTIDLLTTLSISAISTNGTVRGGGAYYMISRSLGPEFGGSIGLIFFLGQILNSGMNVVGIIEPLLYNFGNSVDLETPALFPLLRRGYWWEFLYASLILLFCLTVALVGSATVSKAGKILFWLLLFSTLSIPLSTVFVKPFSDGEILYTGVSLTTLRENLFPHFTKGAAGSLLKGRETFNDMFGIFFPATAGIFAGAGMSSELRKPSKSIPKGTLWGLVLTFGCYLVVILAIGSSVPRKSLHADVQIIQTINASQVVILIGELSTSLFSVIVGIVGAAYVLEAISKDTILPGLSIFQRSPLYSVLFSWFLTQLCLFSDVNQIATFITMTFLMTFVVMNLACFLLEVSSAPNFRPSFRYFDWYTALAGGILSIIAMFIVDGTSAFLVILAIAMIFMTIHFFCPPKPWGDVSQSLIYHQVRKYLLRLRQDNVKYWRPQVLLLVDNPRTSWNLIKFCNHLKKGGLYVLGHVTVSKNFQREYQELRKQTKAWVKIRDMARIKAFVQIGTGPTLAWGVRNVFLGSGLGGMKPNITVIGFFDLANYYDMKKKNSFRSLRGEPTTDPPYLNAHRQNDGSIAIDMAHEANSLPTDNCKYEQKVKVQQWVQIIEDLSLMQSNIAVARGFQDLNLPNRHKKVDQTRFIDLYPIQMSAKLIVDECSPEGVLTTNFDTYTLILQLGAILVTVPDWKCTHTLRVVVFVENESQKFDEHKRLINLLNVLRIEAQVIVLTLDQFRVYNTIVKGDNIKLDYVKRALEGNSWWEELVEARATHKSGRRFTTSQPLNVDPLKRHRENLSKYNVSKLQRLGVSLTMTSSVPNSGYNFAYESEDSDDEDDTDSVLLDSSTVVTNTENSELMSKDHQSKTAHKAGPRGRAAKLSDERSVRSLMPVFSSDALPRTKVIEEATGDEPSLVPVADLRTPSRIRGESEFQRNAKLPNLSPCQSSESLMADLRNLTFNDIPSKAQHLILNDVMSQMSKDTDLIFSTLPIPPLDTHSNEEASLEYVENLEVWLAGLPPTMLINSKSMTVTTAL</sequence>
<dbReference type="InterPro" id="IPR018491">
    <property type="entry name" value="SLC12_C"/>
</dbReference>
<feature type="transmembrane region" description="Helical" evidence="8">
    <location>
        <begin position="220"/>
        <end position="238"/>
    </location>
</feature>
<evidence type="ECO:0000256" key="6">
    <source>
        <dbReference type="ARBA" id="ARBA00023136"/>
    </source>
</evidence>
<keyword evidence="3" id="KW-0813">Transport</keyword>
<dbReference type="Proteomes" id="UP000190831">
    <property type="component" value="Chromosome C"/>
</dbReference>
<protein>
    <submittedName>
        <fullName evidence="11">LAFE_0C06326g1_1</fullName>
    </submittedName>
</protein>
<feature type="region of interest" description="Disordered" evidence="7">
    <location>
        <begin position="1"/>
        <end position="23"/>
    </location>
</feature>
<feature type="domain" description="SLC12A transporter C-terminal" evidence="10">
    <location>
        <begin position="550"/>
        <end position="634"/>
    </location>
</feature>
<dbReference type="OrthoDB" id="2020542at2759"/>
<dbReference type="GO" id="GO:0015379">
    <property type="term" value="F:potassium:chloride symporter activity"/>
    <property type="evidence" value="ECO:0007669"/>
    <property type="project" value="TreeGrafter"/>
</dbReference>
<evidence type="ECO:0000256" key="3">
    <source>
        <dbReference type="ARBA" id="ARBA00022448"/>
    </source>
</evidence>
<feature type="transmembrane region" description="Helical" evidence="8">
    <location>
        <begin position="82"/>
        <end position="104"/>
    </location>
</feature>
<organism evidence="11 12">
    <name type="scientific">Lachancea fermentati</name>
    <name type="common">Zygosaccharomyces fermentati</name>
    <dbReference type="NCBI Taxonomy" id="4955"/>
    <lineage>
        <taxon>Eukaryota</taxon>
        <taxon>Fungi</taxon>
        <taxon>Dikarya</taxon>
        <taxon>Ascomycota</taxon>
        <taxon>Saccharomycotina</taxon>
        <taxon>Saccharomycetes</taxon>
        <taxon>Saccharomycetales</taxon>
        <taxon>Saccharomycetaceae</taxon>
        <taxon>Lachancea</taxon>
    </lineage>
</organism>
<dbReference type="GO" id="GO:0034486">
    <property type="term" value="P:vacuolar transmembrane transport"/>
    <property type="evidence" value="ECO:0007669"/>
    <property type="project" value="TreeGrafter"/>
</dbReference>
<evidence type="ECO:0000256" key="5">
    <source>
        <dbReference type="ARBA" id="ARBA00022989"/>
    </source>
</evidence>
<keyword evidence="12" id="KW-1185">Reference proteome</keyword>
<keyword evidence="5 8" id="KW-1133">Transmembrane helix</keyword>
<dbReference type="GO" id="GO:0055064">
    <property type="term" value="P:chloride ion homeostasis"/>
    <property type="evidence" value="ECO:0007669"/>
    <property type="project" value="TreeGrafter"/>
</dbReference>
<feature type="transmembrane region" description="Helical" evidence="8">
    <location>
        <begin position="282"/>
        <end position="303"/>
    </location>
</feature>
<evidence type="ECO:0000256" key="1">
    <source>
        <dbReference type="ARBA" id="ARBA00004141"/>
    </source>
</evidence>
<dbReference type="GO" id="GO:0055075">
    <property type="term" value="P:potassium ion homeostasis"/>
    <property type="evidence" value="ECO:0007669"/>
    <property type="project" value="TreeGrafter"/>
</dbReference>
<feature type="transmembrane region" description="Helical" evidence="8">
    <location>
        <begin position="425"/>
        <end position="446"/>
    </location>
</feature>
<evidence type="ECO:0000259" key="9">
    <source>
        <dbReference type="Pfam" id="PF00324"/>
    </source>
</evidence>
<dbReference type="InterPro" id="IPR004841">
    <property type="entry name" value="AA-permease/SLC12A_dom"/>
</dbReference>
<dbReference type="GO" id="GO:0006884">
    <property type="term" value="P:cell volume homeostasis"/>
    <property type="evidence" value="ECO:0007669"/>
    <property type="project" value="TreeGrafter"/>
</dbReference>
<feature type="compositionally biased region" description="Basic residues" evidence="7">
    <location>
        <begin position="958"/>
        <end position="969"/>
    </location>
</feature>
<feature type="transmembrane region" description="Helical" evidence="8">
    <location>
        <begin position="315"/>
        <end position="336"/>
    </location>
</feature>
<dbReference type="EMBL" id="LT598485">
    <property type="protein sequence ID" value="SCW00535.1"/>
    <property type="molecule type" value="Genomic_DNA"/>
</dbReference>
<feature type="transmembrane region" description="Helical" evidence="8">
    <location>
        <begin position="356"/>
        <end position="381"/>
    </location>
</feature>
<keyword evidence="6 8" id="KW-0472">Membrane</keyword>
<gene>
    <name evidence="11" type="ORF">LAFE_0C06326G</name>
</gene>
<proteinExistence type="inferred from homology"/>
<evidence type="ECO:0000256" key="2">
    <source>
        <dbReference type="ARBA" id="ARBA00010593"/>
    </source>
</evidence>
<name>A0A1G4M9Z7_LACFM</name>
<dbReference type="PANTHER" id="PTHR11827">
    <property type="entry name" value="SOLUTE CARRIER FAMILY 12, CATION COTRANSPORTERS"/>
    <property type="match status" value="1"/>
</dbReference>
<dbReference type="InterPro" id="IPR004842">
    <property type="entry name" value="SLC12A_fam"/>
</dbReference>
<dbReference type="Pfam" id="PF03522">
    <property type="entry name" value="SLC12"/>
    <property type="match status" value="1"/>
</dbReference>
<dbReference type="OMA" id="NIKYWRP"/>
<dbReference type="AlphaFoldDB" id="A0A1G4M9Z7"/>
<feature type="transmembrane region" description="Helical" evidence="8">
    <location>
        <begin position="142"/>
        <end position="167"/>
    </location>
</feature>
<evidence type="ECO:0000256" key="7">
    <source>
        <dbReference type="SAM" id="MobiDB-lite"/>
    </source>
</evidence>
<reference evidence="11 12" key="1">
    <citation type="submission" date="2016-03" db="EMBL/GenBank/DDBJ databases">
        <authorList>
            <person name="Devillers H."/>
        </authorList>
    </citation>
    <scope>NUCLEOTIDE SEQUENCE [LARGE SCALE GENOMIC DNA]</scope>
    <source>
        <strain evidence="11">CBS 6772</strain>
    </source>
</reference>
<accession>A0A1G4M9Z7</accession>